<dbReference type="Gene3D" id="3.30.200.20">
    <property type="entry name" value="Phosphorylase Kinase, domain 1"/>
    <property type="match status" value="1"/>
</dbReference>
<feature type="domain" description="Serine-threonine/tyrosine-protein kinase catalytic" evidence="2">
    <location>
        <begin position="94"/>
        <end position="158"/>
    </location>
</feature>
<dbReference type="SUPFAM" id="SSF56112">
    <property type="entry name" value="Protein kinase-like (PK-like)"/>
    <property type="match status" value="1"/>
</dbReference>
<organism evidence="3 4">
    <name type="scientific">Panagrolaimus superbus</name>
    <dbReference type="NCBI Taxonomy" id="310955"/>
    <lineage>
        <taxon>Eukaryota</taxon>
        <taxon>Metazoa</taxon>
        <taxon>Ecdysozoa</taxon>
        <taxon>Nematoda</taxon>
        <taxon>Chromadorea</taxon>
        <taxon>Rhabditida</taxon>
        <taxon>Tylenchina</taxon>
        <taxon>Panagrolaimomorpha</taxon>
        <taxon>Panagrolaimoidea</taxon>
        <taxon>Panagrolaimidae</taxon>
        <taxon>Panagrolaimus</taxon>
    </lineage>
</organism>
<evidence type="ECO:0000259" key="2">
    <source>
        <dbReference type="Pfam" id="PF07714"/>
    </source>
</evidence>
<dbReference type="WBParaSite" id="PSU_v2.g17981.t1">
    <property type="protein sequence ID" value="PSU_v2.g17981.t1"/>
    <property type="gene ID" value="PSU_v2.g17981"/>
</dbReference>
<feature type="region of interest" description="Disordered" evidence="1">
    <location>
        <begin position="1"/>
        <end position="38"/>
    </location>
</feature>
<evidence type="ECO:0000256" key="1">
    <source>
        <dbReference type="SAM" id="MobiDB-lite"/>
    </source>
</evidence>
<protein>
    <submittedName>
        <fullName evidence="4">Serine-threonine/tyrosine-protein kinase catalytic domain-containing protein</fullName>
    </submittedName>
</protein>
<feature type="compositionally biased region" description="Polar residues" evidence="1">
    <location>
        <begin position="1"/>
        <end position="12"/>
    </location>
</feature>
<evidence type="ECO:0000313" key="4">
    <source>
        <dbReference type="WBParaSite" id="PSU_v2.g17981.t1"/>
    </source>
</evidence>
<evidence type="ECO:0000313" key="3">
    <source>
        <dbReference type="Proteomes" id="UP000887577"/>
    </source>
</evidence>
<dbReference type="AlphaFoldDB" id="A0A914YKX9"/>
<sequence length="159" mass="17366">MLPSTSPSSMGSLQPPIPPVNSPINASASNRIAMDPNGNPLETPSWSFGMSACFPSIYSLFWKQRTANSNSSDSDSDEYEISLESIKVNFKDDYIGGGTQSSVFRGILNEKTIALKKLNRASEVDIRMLKALEHPNVIRTLGVSTKDICPCIIMEYCGK</sequence>
<dbReference type="Pfam" id="PF07714">
    <property type="entry name" value="PK_Tyr_Ser-Thr"/>
    <property type="match status" value="1"/>
</dbReference>
<name>A0A914YKX9_9BILA</name>
<keyword evidence="3" id="KW-1185">Reference proteome</keyword>
<dbReference type="InterPro" id="IPR001245">
    <property type="entry name" value="Ser-Thr/Tyr_kinase_cat_dom"/>
</dbReference>
<accession>A0A914YKX9</accession>
<dbReference type="GO" id="GO:0004672">
    <property type="term" value="F:protein kinase activity"/>
    <property type="evidence" value="ECO:0007669"/>
    <property type="project" value="InterPro"/>
</dbReference>
<proteinExistence type="predicted"/>
<dbReference type="InterPro" id="IPR011009">
    <property type="entry name" value="Kinase-like_dom_sf"/>
</dbReference>
<reference evidence="4" key="1">
    <citation type="submission" date="2022-11" db="UniProtKB">
        <authorList>
            <consortium name="WormBaseParasite"/>
        </authorList>
    </citation>
    <scope>IDENTIFICATION</scope>
</reference>
<dbReference type="Proteomes" id="UP000887577">
    <property type="component" value="Unplaced"/>
</dbReference>